<evidence type="ECO:0000259" key="3">
    <source>
        <dbReference type="Pfam" id="PF03816"/>
    </source>
</evidence>
<dbReference type="InterPro" id="IPR027381">
    <property type="entry name" value="LytR/CpsA/Psr_C"/>
</dbReference>
<feature type="compositionally biased region" description="Low complexity" evidence="1">
    <location>
        <begin position="523"/>
        <end position="538"/>
    </location>
</feature>
<accession>A0A6J7AIP5</accession>
<evidence type="ECO:0000313" key="7">
    <source>
        <dbReference type="EMBL" id="CAB5026878.1"/>
    </source>
</evidence>
<dbReference type="InterPro" id="IPR004474">
    <property type="entry name" value="LytR_CpsA_psr"/>
</dbReference>
<feature type="region of interest" description="Disordered" evidence="1">
    <location>
        <begin position="523"/>
        <end position="568"/>
    </location>
</feature>
<dbReference type="EMBL" id="CAFBLT010000001">
    <property type="protein sequence ID" value="CAB4864606.1"/>
    <property type="molecule type" value="Genomic_DNA"/>
</dbReference>
<keyword evidence="2" id="KW-1133">Transmembrane helix</keyword>
<name>A0A6J7AIP5_9ZZZZ</name>
<dbReference type="EMBL" id="CAFBPM010000013">
    <property type="protein sequence ID" value="CAB5026878.1"/>
    <property type="molecule type" value="Genomic_DNA"/>
</dbReference>
<gene>
    <name evidence="5" type="ORF">UFOPK3164_01383</name>
    <name evidence="6" type="ORF">UFOPK3427_00410</name>
    <name evidence="7" type="ORF">UFOPK4112_01285</name>
</gene>
<proteinExistence type="predicted"/>
<sequence>MSPPDEPTPEHPLGQPSPGSEVPVADTATPNESSKAPKGPQHAAAKKRRRFWPRRRWVQVVTIVAIVVVLLLAALAGYAYYQANRINHVDVNGLTAETSSGAGKGTENILMVGSTDRCALKVQNPIYGICSQGVTGVNSDVIMILHLDWTTSKMSVLSIPRDTFIPNARSTGPNKIDAALSEGPTQLVKAIQEDFGIPIQHFVELNFETFASVVDALGGLNMYFPMPVYDAYSQLHQLTPGCVKLNGTEALAVVRARHLQYQSSSANGSNPSNWPQENLSDLARIRRDHEFLRVLGDQVKKQGLGNPITDAKLVNAIAPQLTVDQGFSTSHMIAMIGQFQGTDAFKTPQYTLPVMTSTSFSYVYQGYNYGNVTFPVNGEGLATIGAFLNLPPLTNTMTGQPLPSPSATNVSILNQSGISSAGDAASTAMKALGFNVSSVTQGTPPGNPAETVVAYNSLNPDVIAQAQMVLRSMSGQTIMAYEPNLTSPVTLMLGSTYSIYTPEIFLPFTTPTTKANNTTTTMKASSTTTTTAPSTTTTIPGFSAPNSSTTKLEPWDPRSCNKSGGAGP</sequence>
<dbReference type="Gene3D" id="3.40.630.190">
    <property type="entry name" value="LCP protein"/>
    <property type="match status" value="1"/>
</dbReference>
<feature type="domain" description="LytR/CpsA/Psr regulator C-terminal" evidence="4">
    <location>
        <begin position="408"/>
        <end position="497"/>
    </location>
</feature>
<dbReference type="Pfam" id="PF13399">
    <property type="entry name" value="LytR_C"/>
    <property type="match status" value="1"/>
</dbReference>
<reference evidence="5" key="1">
    <citation type="submission" date="2020-05" db="EMBL/GenBank/DDBJ databases">
        <authorList>
            <person name="Chiriac C."/>
            <person name="Salcher M."/>
            <person name="Ghai R."/>
            <person name="Kavagutti S V."/>
        </authorList>
    </citation>
    <scope>NUCLEOTIDE SEQUENCE</scope>
</reference>
<keyword evidence="2" id="KW-0812">Transmembrane</keyword>
<feature type="domain" description="Cell envelope-related transcriptional attenuator" evidence="3">
    <location>
        <begin position="138"/>
        <end position="259"/>
    </location>
</feature>
<evidence type="ECO:0000313" key="6">
    <source>
        <dbReference type="EMBL" id="CAB4864606.1"/>
    </source>
</evidence>
<evidence type="ECO:0000259" key="4">
    <source>
        <dbReference type="Pfam" id="PF13399"/>
    </source>
</evidence>
<keyword evidence="2" id="KW-0472">Membrane</keyword>
<feature type="transmembrane region" description="Helical" evidence="2">
    <location>
        <begin position="57"/>
        <end position="81"/>
    </location>
</feature>
<dbReference type="NCBIfam" id="TIGR00350">
    <property type="entry name" value="lytR_cpsA_psr"/>
    <property type="match status" value="1"/>
</dbReference>
<evidence type="ECO:0000256" key="1">
    <source>
        <dbReference type="SAM" id="MobiDB-lite"/>
    </source>
</evidence>
<protein>
    <submittedName>
        <fullName evidence="5">Unannotated protein</fullName>
    </submittedName>
</protein>
<dbReference type="EMBL" id="CAFABE010000079">
    <property type="protein sequence ID" value="CAB4832841.1"/>
    <property type="molecule type" value="Genomic_DNA"/>
</dbReference>
<evidence type="ECO:0000256" key="2">
    <source>
        <dbReference type="SAM" id="Phobius"/>
    </source>
</evidence>
<dbReference type="Pfam" id="PF03816">
    <property type="entry name" value="LytR_cpsA_psr"/>
    <property type="match status" value="1"/>
</dbReference>
<evidence type="ECO:0000313" key="5">
    <source>
        <dbReference type="EMBL" id="CAB4832841.1"/>
    </source>
</evidence>
<dbReference type="InterPro" id="IPR050922">
    <property type="entry name" value="LytR/CpsA/Psr_CW_biosynth"/>
</dbReference>
<dbReference type="AlphaFoldDB" id="A0A6J7AIP5"/>
<dbReference type="PANTHER" id="PTHR33392:SF6">
    <property type="entry name" value="POLYISOPRENYL-TEICHOIC ACID--PEPTIDOGLYCAN TEICHOIC ACID TRANSFERASE TAGU"/>
    <property type="match status" value="1"/>
</dbReference>
<dbReference type="PANTHER" id="PTHR33392">
    <property type="entry name" value="POLYISOPRENYL-TEICHOIC ACID--PEPTIDOGLYCAN TEICHOIC ACID TRANSFERASE TAGU"/>
    <property type="match status" value="1"/>
</dbReference>
<organism evidence="5">
    <name type="scientific">freshwater metagenome</name>
    <dbReference type="NCBI Taxonomy" id="449393"/>
    <lineage>
        <taxon>unclassified sequences</taxon>
        <taxon>metagenomes</taxon>
        <taxon>ecological metagenomes</taxon>
    </lineage>
</organism>
<feature type="region of interest" description="Disordered" evidence="1">
    <location>
        <begin position="1"/>
        <end position="48"/>
    </location>
</feature>